<sequence>MRVSILAAALVATPILGYPLTSDLATRDDSKLSAFDNVKRLLTGSGSPGVLSFILRRDYGYGGGGGGGGTSGPSGGKPSGSGGGGPSGPGGGYSPAPGGGSPSGPGGGSPSGPGGGAPSGGGGGGYY</sequence>
<keyword evidence="4" id="KW-1185">Reference proteome</keyword>
<reference evidence="4" key="1">
    <citation type="journal article" date="2023" name="bioRxiv">
        <title>Complete genome of the Medicago anthracnose fungus, Colletotrichum destructivum, reveals a mini-chromosome-like region within a core chromosome.</title>
        <authorList>
            <person name="Lapalu N."/>
            <person name="Simon A."/>
            <person name="Lu A."/>
            <person name="Plaumann P.-L."/>
            <person name="Amselem J."/>
            <person name="Pigne S."/>
            <person name="Auger A."/>
            <person name="Koch C."/>
            <person name="Dallery J.-F."/>
            <person name="O'Connell R.J."/>
        </authorList>
    </citation>
    <scope>NUCLEOTIDE SEQUENCE [LARGE SCALE GENOMIC DNA]</scope>
    <source>
        <strain evidence="4">CBS 520.97</strain>
    </source>
</reference>
<dbReference type="AlphaFoldDB" id="A0AAX4IRV7"/>
<feature type="signal peptide" evidence="2">
    <location>
        <begin position="1"/>
        <end position="17"/>
    </location>
</feature>
<proteinExistence type="predicted"/>
<feature type="region of interest" description="Disordered" evidence="1">
    <location>
        <begin position="62"/>
        <end position="127"/>
    </location>
</feature>
<gene>
    <name evidence="3" type="ORF">CDEST_10962</name>
</gene>
<feature type="chain" id="PRO_5043556472" evidence="2">
    <location>
        <begin position="18"/>
        <end position="127"/>
    </location>
</feature>
<dbReference type="RefSeq" id="XP_062783169.1">
    <property type="nucleotide sequence ID" value="XM_062927118.1"/>
</dbReference>
<accession>A0AAX4IRV7</accession>
<evidence type="ECO:0000313" key="4">
    <source>
        <dbReference type="Proteomes" id="UP001322277"/>
    </source>
</evidence>
<dbReference type="KEGG" id="cdet:87947462"/>
<organism evidence="3 4">
    <name type="scientific">Colletotrichum destructivum</name>
    <dbReference type="NCBI Taxonomy" id="34406"/>
    <lineage>
        <taxon>Eukaryota</taxon>
        <taxon>Fungi</taxon>
        <taxon>Dikarya</taxon>
        <taxon>Ascomycota</taxon>
        <taxon>Pezizomycotina</taxon>
        <taxon>Sordariomycetes</taxon>
        <taxon>Hypocreomycetidae</taxon>
        <taxon>Glomerellales</taxon>
        <taxon>Glomerellaceae</taxon>
        <taxon>Colletotrichum</taxon>
        <taxon>Colletotrichum destructivum species complex</taxon>
    </lineage>
</organism>
<dbReference type="EMBL" id="CP137311">
    <property type="protein sequence ID" value="WQF85948.1"/>
    <property type="molecule type" value="Genomic_DNA"/>
</dbReference>
<dbReference type="Proteomes" id="UP001322277">
    <property type="component" value="Chromosome 7"/>
</dbReference>
<evidence type="ECO:0000256" key="2">
    <source>
        <dbReference type="SAM" id="SignalP"/>
    </source>
</evidence>
<dbReference type="GeneID" id="87947462"/>
<evidence type="ECO:0000313" key="3">
    <source>
        <dbReference type="EMBL" id="WQF85948.1"/>
    </source>
</evidence>
<name>A0AAX4IRV7_9PEZI</name>
<keyword evidence="2" id="KW-0732">Signal</keyword>
<evidence type="ECO:0000256" key="1">
    <source>
        <dbReference type="SAM" id="MobiDB-lite"/>
    </source>
</evidence>
<protein>
    <submittedName>
        <fullName evidence="3">Uncharacterized protein</fullName>
    </submittedName>
</protein>